<dbReference type="EMBL" id="AAOF01000014">
    <property type="protein sequence ID" value="EAR20934.1"/>
    <property type="molecule type" value="Genomic_DNA"/>
</dbReference>
<dbReference type="Pfam" id="PF02861">
    <property type="entry name" value="Clp_N"/>
    <property type="match status" value="1"/>
</dbReference>
<dbReference type="Pfam" id="PF00004">
    <property type="entry name" value="AAA"/>
    <property type="match status" value="1"/>
</dbReference>
<dbReference type="CDD" id="cd19499">
    <property type="entry name" value="RecA-like_ClpB_Hsp104-like"/>
    <property type="match status" value="1"/>
</dbReference>
<dbReference type="GO" id="GO:0016887">
    <property type="term" value="F:ATP hydrolysis activity"/>
    <property type="evidence" value="ECO:0007669"/>
    <property type="project" value="InterPro"/>
</dbReference>
<dbReference type="Gene3D" id="1.10.8.60">
    <property type="match status" value="2"/>
</dbReference>
<dbReference type="RefSeq" id="WP_004998523.1">
    <property type="nucleotide sequence ID" value="NZ_CH672427.1"/>
</dbReference>
<dbReference type="PRINTS" id="PR00300">
    <property type="entry name" value="CLPPROTEASEA"/>
</dbReference>
<name>A4BTH8_9GAMM</name>
<evidence type="ECO:0000256" key="3">
    <source>
        <dbReference type="ARBA" id="ARBA00022741"/>
    </source>
</evidence>
<dbReference type="Gene3D" id="1.10.1780.10">
    <property type="entry name" value="Clp, N-terminal domain"/>
    <property type="match status" value="1"/>
</dbReference>
<evidence type="ECO:0000259" key="9">
    <source>
        <dbReference type="PROSITE" id="PS51903"/>
    </source>
</evidence>
<dbReference type="InterPro" id="IPR019489">
    <property type="entry name" value="Clp_ATPase_C"/>
</dbReference>
<dbReference type="Gene3D" id="3.40.50.300">
    <property type="entry name" value="P-loop containing nucleotide triphosphate hydrolases"/>
    <property type="match status" value="2"/>
</dbReference>
<dbReference type="SMART" id="SM00382">
    <property type="entry name" value="AAA"/>
    <property type="match status" value="2"/>
</dbReference>
<dbReference type="InterPro" id="IPR003593">
    <property type="entry name" value="AAA+_ATPase"/>
</dbReference>
<dbReference type="InterPro" id="IPR036628">
    <property type="entry name" value="Clp_N_dom_sf"/>
</dbReference>
<dbReference type="PANTHER" id="PTHR11638">
    <property type="entry name" value="ATP-DEPENDENT CLP PROTEASE"/>
    <property type="match status" value="1"/>
</dbReference>
<keyword evidence="10" id="KW-0645">Protease</keyword>
<reference evidence="10 11" key="1">
    <citation type="submission" date="2006-02" db="EMBL/GenBank/DDBJ databases">
        <authorList>
            <person name="Waterbury J."/>
            <person name="Ferriera S."/>
            <person name="Johnson J."/>
            <person name="Kravitz S."/>
            <person name="Halpern A."/>
            <person name="Remington K."/>
            <person name="Beeson K."/>
            <person name="Tran B."/>
            <person name="Rogers Y.-H."/>
            <person name="Friedman R."/>
            <person name="Venter J.C."/>
        </authorList>
    </citation>
    <scope>NUCLEOTIDE SEQUENCE [LARGE SCALE GENOMIC DNA]</scope>
    <source>
        <strain evidence="10 11">Nb-231</strain>
    </source>
</reference>
<evidence type="ECO:0000256" key="1">
    <source>
        <dbReference type="ARBA" id="ARBA00008675"/>
    </source>
</evidence>
<dbReference type="FunFam" id="1.10.8.60:FF:000011">
    <property type="entry name" value="ATP-dependent Clp protease ATP-binding subunit"/>
    <property type="match status" value="1"/>
</dbReference>
<feature type="domain" description="Clp R" evidence="9">
    <location>
        <begin position="1"/>
        <end position="144"/>
    </location>
</feature>
<evidence type="ECO:0000256" key="6">
    <source>
        <dbReference type="PROSITE-ProRule" id="PRU01251"/>
    </source>
</evidence>
<evidence type="ECO:0000256" key="5">
    <source>
        <dbReference type="ARBA" id="ARBA00023186"/>
    </source>
</evidence>
<dbReference type="GO" id="GO:0043335">
    <property type="term" value="P:protein unfolding"/>
    <property type="evidence" value="ECO:0007669"/>
    <property type="project" value="InterPro"/>
</dbReference>
<dbReference type="SMART" id="SM01086">
    <property type="entry name" value="ClpB_D2-small"/>
    <property type="match status" value="1"/>
</dbReference>
<keyword evidence="11" id="KW-1185">Reference proteome</keyword>
<organism evidence="10 11">
    <name type="scientific">Nitrococcus mobilis Nb-231</name>
    <dbReference type="NCBI Taxonomy" id="314278"/>
    <lineage>
        <taxon>Bacteria</taxon>
        <taxon>Pseudomonadati</taxon>
        <taxon>Pseudomonadota</taxon>
        <taxon>Gammaproteobacteria</taxon>
        <taxon>Chromatiales</taxon>
        <taxon>Ectothiorhodospiraceae</taxon>
        <taxon>Nitrococcus</taxon>
    </lineage>
</organism>
<evidence type="ECO:0000256" key="7">
    <source>
        <dbReference type="RuleBase" id="RU004432"/>
    </source>
</evidence>
<protein>
    <submittedName>
        <fullName evidence="10">ATP-dependent Clp protease, ATP-binding subunit ClpA</fullName>
    </submittedName>
</protein>
<dbReference type="HOGENOM" id="CLU_005070_4_1_6"/>
<dbReference type="SUPFAM" id="SSF81923">
    <property type="entry name" value="Double Clp-N motif"/>
    <property type="match status" value="1"/>
</dbReference>
<proteinExistence type="inferred from homology"/>
<dbReference type="InterPro" id="IPR041546">
    <property type="entry name" value="ClpA/ClpB_AAA_lid"/>
</dbReference>
<evidence type="ECO:0000313" key="11">
    <source>
        <dbReference type="Proteomes" id="UP000003374"/>
    </source>
</evidence>
<dbReference type="InterPro" id="IPR013461">
    <property type="entry name" value="ClpA"/>
</dbReference>
<dbReference type="SUPFAM" id="SSF52540">
    <property type="entry name" value="P-loop containing nucleoside triphosphate hydrolases"/>
    <property type="match status" value="2"/>
</dbReference>
<dbReference type="InterPro" id="IPR004176">
    <property type="entry name" value="Clp_R_N"/>
</dbReference>
<dbReference type="Proteomes" id="UP000003374">
    <property type="component" value="Unassembled WGS sequence"/>
</dbReference>
<comment type="similarity">
    <text evidence="1 7">Belongs to the ClpA/ClpB family.</text>
</comment>
<comment type="caution">
    <text evidence="10">The sequence shown here is derived from an EMBL/GenBank/DDBJ whole genome shotgun (WGS) entry which is preliminary data.</text>
</comment>
<dbReference type="NCBIfam" id="TIGR02639">
    <property type="entry name" value="ClpA"/>
    <property type="match status" value="1"/>
</dbReference>
<feature type="region of interest" description="Disordered" evidence="8">
    <location>
        <begin position="142"/>
        <end position="172"/>
    </location>
</feature>
<dbReference type="GO" id="GO:0006508">
    <property type="term" value="P:proteolysis"/>
    <property type="evidence" value="ECO:0007669"/>
    <property type="project" value="UniProtKB-KW"/>
</dbReference>
<dbReference type="CDD" id="cd00009">
    <property type="entry name" value="AAA"/>
    <property type="match status" value="1"/>
</dbReference>
<evidence type="ECO:0000256" key="8">
    <source>
        <dbReference type="SAM" id="MobiDB-lite"/>
    </source>
</evidence>
<dbReference type="eggNOG" id="COG0542">
    <property type="taxonomic scope" value="Bacteria"/>
</dbReference>
<dbReference type="PROSITE" id="PS00871">
    <property type="entry name" value="CLPAB_2"/>
    <property type="match status" value="1"/>
</dbReference>
<dbReference type="InterPro" id="IPR003959">
    <property type="entry name" value="ATPase_AAA_core"/>
</dbReference>
<dbReference type="InterPro" id="IPR050130">
    <property type="entry name" value="ClpA_ClpB"/>
</dbReference>
<dbReference type="AlphaFoldDB" id="A4BTH8"/>
<dbReference type="PROSITE" id="PS00870">
    <property type="entry name" value="CLPAB_1"/>
    <property type="match status" value="1"/>
</dbReference>
<dbReference type="GO" id="GO:0008233">
    <property type="term" value="F:peptidase activity"/>
    <property type="evidence" value="ECO:0007669"/>
    <property type="project" value="UniProtKB-KW"/>
</dbReference>
<dbReference type="InterPro" id="IPR018368">
    <property type="entry name" value="ClpA/B_CS1"/>
</dbReference>
<dbReference type="InterPro" id="IPR001270">
    <property type="entry name" value="ClpA/B"/>
</dbReference>
<dbReference type="GO" id="GO:0005524">
    <property type="term" value="F:ATP binding"/>
    <property type="evidence" value="ECO:0007669"/>
    <property type="project" value="UniProtKB-KW"/>
</dbReference>
<keyword evidence="5 7" id="KW-0143">Chaperone</keyword>
<accession>A4BTH8</accession>
<evidence type="ECO:0000256" key="2">
    <source>
        <dbReference type="ARBA" id="ARBA00022737"/>
    </source>
</evidence>
<dbReference type="OrthoDB" id="9803641at2"/>
<dbReference type="InterPro" id="IPR028299">
    <property type="entry name" value="ClpA/B_CS2"/>
</dbReference>
<dbReference type="PANTHER" id="PTHR11638:SF111">
    <property type="entry name" value="ATP-DEPENDENT CLP PROTEASE ATP-BINDING SUBUNIT CLPA"/>
    <property type="match status" value="1"/>
</dbReference>
<gene>
    <name evidence="10" type="ORF">NB231_00075</name>
</gene>
<dbReference type="GO" id="GO:0034605">
    <property type="term" value="P:cellular response to heat"/>
    <property type="evidence" value="ECO:0007669"/>
    <property type="project" value="TreeGrafter"/>
</dbReference>
<dbReference type="FunFam" id="3.40.50.300:FF:000025">
    <property type="entry name" value="ATP-dependent Clp protease subunit"/>
    <property type="match status" value="1"/>
</dbReference>
<sequence>MLSKELEFTLNLAFKEAREKHHEFLTVEHLLLALTDNPAALEVLRACGANLDQLRRDLESFLDETTPVLPPNDSRETQPTLGFQRVLQRAILHVQSSGRKEVTGANVLVAIFSEQESQAVYFLHKENISRLDTVNFISHGISKVPGDGDGTEPSGMPQDDEEAAAEPSSRKPLESFAADLNAKAERGEIDPLIGRRNEIERTIQVLCRRRKNNPLYVGEAGVGKTAIAEGLAKMIVDRQVPDVLKDARIYCLDLGAVVAGTKYRGDFEKRLKGVLAQLKREKNAILFIDEIHTVIGAGSASGGVMDASNLIKPMLASGELKCIGSTTYQEYRGVFEKDRALARRFQKIDVSEPTIEETVLILRGLKERFEAHHGVRYTQPALESAAGLAAKYITDRRLPDKAIDVIDEAGAKLRLLPPSKRRKTVNVTDVETIIAKMARIPPRRVSTSDMRLLENLDQDLKRVIFGQDQAIDTLSTTIKMSRAGLRDTEKPVGCFLFAGPTGVGKTEVTRQLAEVMGVQLLRFDMSEYMERHTVSRLIGAPPGYVGFDQGGLLTEEVIKHPHSVVLLDEIEKAHADVFNLLLQVMDHGALTDNNGRQADFRNVILVMTTNAGAQEQSRRSIGFTAQDHSSDSMEIIRRIFAPEFRNRLDAIIQFNALAPAVVERVADKFLRELRHQLAEKKVTLDVSDSARYWLAEHGYDPKMGARPMARLIQDRIKRPLADELLFGRLASGGHVVVDVEDDELTFAINEPDVVT</sequence>
<keyword evidence="4 7" id="KW-0067">ATP-binding</keyword>
<evidence type="ECO:0000256" key="4">
    <source>
        <dbReference type="ARBA" id="ARBA00022840"/>
    </source>
</evidence>
<dbReference type="InterPro" id="IPR027417">
    <property type="entry name" value="P-loop_NTPase"/>
</dbReference>
<keyword evidence="2 6" id="KW-0677">Repeat</keyword>
<keyword evidence="10" id="KW-0378">Hydrolase</keyword>
<keyword evidence="3 7" id="KW-0547">Nucleotide-binding</keyword>
<dbReference type="Pfam" id="PF17871">
    <property type="entry name" value="AAA_lid_9"/>
    <property type="match status" value="1"/>
</dbReference>
<evidence type="ECO:0000313" key="10">
    <source>
        <dbReference type="EMBL" id="EAR20934.1"/>
    </source>
</evidence>
<dbReference type="Pfam" id="PF07724">
    <property type="entry name" value="AAA_2"/>
    <property type="match status" value="1"/>
</dbReference>
<dbReference type="PROSITE" id="PS51903">
    <property type="entry name" value="CLP_R"/>
    <property type="match status" value="1"/>
</dbReference>
<dbReference type="STRING" id="314278.NB231_00075"/>
<dbReference type="GO" id="GO:0005737">
    <property type="term" value="C:cytoplasm"/>
    <property type="evidence" value="ECO:0007669"/>
    <property type="project" value="TreeGrafter"/>
</dbReference>
<dbReference type="Pfam" id="PF10431">
    <property type="entry name" value="ClpB_D2-small"/>
    <property type="match status" value="1"/>
</dbReference>